<gene>
    <name evidence="2" type="ORF">L798_14123</name>
</gene>
<feature type="signal peptide" evidence="1">
    <location>
        <begin position="1"/>
        <end position="16"/>
    </location>
</feature>
<evidence type="ECO:0000256" key="1">
    <source>
        <dbReference type="SAM" id="SignalP"/>
    </source>
</evidence>
<sequence>MLVLLASLYLLLTCKNRFETKDLLLQSREDSYDRFEDMPEVIDDSLPGPIHDSLSDSLVDQDVILEM</sequence>
<dbReference type="EMBL" id="KK853056">
    <property type="protein sequence ID" value="KDR11941.1"/>
    <property type="molecule type" value="Genomic_DNA"/>
</dbReference>
<organism evidence="2 3">
    <name type="scientific">Zootermopsis nevadensis</name>
    <name type="common">Dampwood termite</name>
    <dbReference type="NCBI Taxonomy" id="136037"/>
    <lineage>
        <taxon>Eukaryota</taxon>
        <taxon>Metazoa</taxon>
        <taxon>Ecdysozoa</taxon>
        <taxon>Arthropoda</taxon>
        <taxon>Hexapoda</taxon>
        <taxon>Insecta</taxon>
        <taxon>Pterygota</taxon>
        <taxon>Neoptera</taxon>
        <taxon>Polyneoptera</taxon>
        <taxon>Dictyoptera</taxon>
        <taxon>Blattodea</taxon>
        <taxon>Blattoidea</taxon>
        <taxon>Termitoidae</taxon>
        <taxon>Termopsidae</taxon>
        <taxon>Zootermopsis</taxon>
    </lineage>
</organism>
<name>A0A067QR61_ZOONE</name>
<accession>A0A067QR61</accession>
<evidence type="ECO:0000313" key="3">
    <source>
        <dbReference type="Proteomes" id="UP000027135"/>
    </source>
</evidence>
<dbReference type="InParanoid" id="A0A067QR61"/>
<keyword evidence="1" id="KW-0732">Signal</keyword>
<keyword evidence="3" id="KW-1185">Reference proteome</keyword>
<reference evidence="2 3" key="1">
    <citation type="journal article" date="2014" name="Nat. Commun.">
        <title>Molecular traces of alternative social organization in a termite genome.</title>
        <authorList>
            <person name="Terrapon N."/>
            <person name="Li C."/>
            <person name="Robertson H.M."/>
            <person name="Ji L."/>
            <person name="Meng X."/>
            <person name="Booth W."/>
            <person name="Chen Z."/>
            <person name="Childers C.P."/>
            <person name="Glastad K.M."/>
            <person name="Gokhale K."/>
            <person name="Gowin J."/>
            <person name="Gronenberg W."/>
            <person name="Hermansen R.A."/>
            <person name="Hu H."/>
            <person name="Hunt B.G."/>
            <person name="Huylmans A.K."/>
            <person name="Khalil S.M."/>
            <person name="Mitchell R.D."/>
            <person name="Munoz-Torres M.C."/>
            <person name="Mustard J.A."/>
            <person name="Pan H."/>
            <person name="Reese J.T."/>
            <person name="Scharf M.E."/>
            <person name="Sun F."/>
            <person name="Vogel H."/>
            <person name="Xiao J."/>
            <person name="Yang W."/>
            <person name="Yang Z."/>
            <person name="Yang Z."/>
            <person name="Zhou J."/>
            <person name="Zhu J."/>
            <person name="Brent C.S."/>
            <person name="Elsik C.G."/>
            <person name="Goodisman M.A."/>
            <person name="Liberles D.A."/>
            <person name="Roe R.M."/>
            <person name="Vargo E.L."/>
            <person name="Vilcinskas A."/>
            <person name="Wang J."/>
            <person name="Bornberg-Bauer E."/>
            <person name="Korb J."/>
            <person name="Zhang G."/>
            <person name="Liebig J."/>
        </authorList>
    </citation>
    <scope>NUCLEOTIDE SEQUENCE [LARGE SCALE GENOMIC DNA]</scope>
    <source>
        <tissue evidence="2">Whole organism</tissue>
    </source>
</reference>
<evidence type="ECO:0000313" key="2">
    <source>
        <dbReference type="EMBL" id="KDR11941.1"/>
    </source>
</evidence>
<dbReference type="AlphaFoldDB" id="A0A067QR61"/>
<protein>
    <submittedName>
        <fullName evidence="2">Uncharacterized protein</fullName>
    </submittedName>
</protein>
<feature type="chain" id="PRO_5001644296" evidence="1">
    <location>
        <begin position="17"/>
        <end position="67"/>
    </location>
</feature>
<dbReference type="Proteomes" id="UP000027135">
    <property type="component" value="Unassembled WGS sequence"/>
</dbReference>
<proteinExistence type="predicted"/>